<dbReference type="Proteomes" id="UP000604083">
    <property type="component" value="Unassembled WGS sequence"/>
</dbReference>
<keyword evidence="2" id="KW-1185">Reference proteome</keyword>
<dbReference type="EMBL" id="JAENIO010000002">
    <property type="protein sequence ID" value="MBK1832674.1"/>
    <property type="molecule type" value="Genomic_DNA"/>
</dbReference>
<proteinExistence type="predicted"/>
<evidence type="ECO:0000313" key="2">
    <source>
        <dbReference type="Proteomes" id="UP000604083"/>
    </source>
</evidence>
<organism evidence="1 2">
    <name type="scientific">Roseibacillus ishigakijimensis</name>
    <dbReference type="NCBI Taxonomy" id="454146"/>
    <lineage>
        <taxon>Bacteria</taxon>
        <taxon>Pseudomonadati</taxon>
        <taxon>Verrucomicrobiota</taxon>
        <taxon>Verrucomicrobiia</taxon>
        <taxon>Verrucomicrobiales</taxon>
        <taxon>Verrucomicrobiaceae</taxon>
        <taxon>Roseibacillus</taxon>
    </lineage>
</organism>
<gene>
    <name evidence="1" type="ORF">JIN78_01260</name>
</gene>
<protein>
    <submittedName>
        <fullName evidence="1">Uncharacterized protein</fullName>
    </submittedName>
</protein>
<sequence length="74" mass="7738">MDAFLADYAALPGGGPKALGGFEFQPATVLAGIPALNYLRVIGAPFQGLYSQLHGLRRGPDGWAATQARCLHPS</sequence>
<accession>A0A934RPD5</accession>
<name>A0A934RPD5_9BACT</name>
<comment type="caution">
    <text evidence="1">The sequence shown here is derived from an EMBL/GenBank/DDBJ whole genome shotgun (WGS) entry which is preliminary data.</text>
</comment>
<reference evidence="1" key="1">
    <citation type="submission" date="2021-01" db="EMBL/GenBank/DDBJ databases">
        <title>Modified the classification status of verrucomicrobia.</title>
        <authorList>
            <person name="Feng X."/>
        </authorList>
    </citation>
    <scope>NUCLEOTIDE SEQUENCE</scope>
    <source>
        <strain evidence="1">KCTC 12986</strain>
    </source>
</reference>
<dbReference type="AlphaFoldDB" id="A0A934RPD5"/>
<dbReference type="RefSeq" id="WP_200390106.1">
    <property type="nucleotide sequence ID" value="NZ_JAENIO010000002.1"/>
</dbReference>
<evidence type="ECO:0000313" key="1">
    <source>
        <dbReference type="EMBL" id="MBK1832674.1"/>
    </source>
</evidence>